<sequence>MKNKLFKILSISLLGAISAYSCSTIQKVVVNREAASQEYGKILLGKQTLSQFNKEPFKTWYDFQYANYTPDAQTVEALKKGHKLNKYKIKFFLATWDGQSQEVFPKFIKVIKGADYPLQKLDIIALSRRMDSPESEEIKYHVSSVPTIILEQYGQEVERITPMPSDIANIEKQLLVAVEKYSPAKKVTAPKKKHKKKSRRKATKEALQQE</sequence>
<dbReference type="PROSITE" id="PS51257">
    <property type="entry name" value="PROKAR_LIPOPROTEIN"/>
    <property type="match status" value="1"/>
</dbReference>
<dbReference type="Gene3D" id="3.40.30.10">
    <property type="entry name" value="Glutaredoxin"/>
    <property type="match status" value="1"/>
</dbReference>
<evidence type="ECO:0000313" key="4">
    <source>
        <dbReference type="Proteomes" id="UP000198517"/>
    </source>
</evidence>
<dbReference type="AlphaFoldDB" id="A0A1G7CEA2"/>
<feature type="region of interest" description="Disordered" evidence="1">
    <location>
        <begin position="185"/>
        <end position="210"/>
    </location>
</feature>
<organism evidence="3 4">
    <name type="scientific">Riemerella columbipharyngis</name>
    <dbReference type="NCBI Taxonomy" id="1071918"/>
    <lineage>
        <taxon>Bacteria</taxon>
        <taxon>Pseudomonadati</taxon>
        <taxon>Bacteroidota</taxon>
        <taxon>Flavobacteriia</taxon>
        <taxon>Flavobacteriales</taxon>
        <taxon>Weeksellaceae</taxon>
        <taxon>Riemerella</taxon>
    </lineage>
</organism>
<accession>A0A1G7CEA2</accession>
<evidence type="ECO:0000313" key="3">
    <source>
        <dbReference type="EMBL" id="SDE37714.1"/>
    </source>
</evidence>
<proteinExistence type="predicted"/>
<dbReference type="InterPro" id="IPR036249">
    <property type="entry name" value="Thioredoxin-like_sf"/>
</dbReference>
<feature type="chain" id="PRO_5011695292" description="Thioredoxin" evidence="2">
    <location>
        <begin position="22"/>
        <end position="210"/>
    </location>
</feature>
<reference evidence="3 4" key="1">
    <citation type="submission" date="2016-10" db="EMBL/GenBank/DDBJ databases">
        <authorList>
            <person name="de Groot N.N."/>
        </authorList>
    </citation>
    <scope>NUCLEOTIDE SEQUENCE [LARGE SCALE GENOMIC DNA]</scope>
    <source>
        <strain evidence="3 4">DSM 24015</strain>
    </source>
</reference>
<protein>
    <recommendedName>
        <fullName evidence="5">Thioredoxin</fullName>
    </recommendedName>
</protein>
<keyword evidence="4" id="KW-1185">Reference proteome</keyword>
<feature type="signal peptide" evidence="2">
    <location>
        <begin position="1"/>
        <end position="21"/>
    </location>
</feature>
<dbReference type="SUPFAM" id="SSF52833">
    <property type="entry name" value="Thioredoxin-like"/>
    <property type="match status" value="1"/>
</dbReference>
<dbReference type="EMBL" id="FNAS01000008">
    <property type="protein sequence ID" value="SDE37714.1"/>
    <property type="molecule type" value="Genomic_DNA"/>
</dbReference>
<dbReference type="STRING" id="1071918.SAMN05421544_10819"/>
<name>A0A1G7CEA2_9FLAO</name>
<dbReference type="OrthoDB" id="6398367at2"/>
<gene>
    <name evidence="3" type="ORF">SAMN05421544_10819</name>
</gene>
<dbReference type="Proteomes" id="UP000198517">
    <property type="component" value="Unassembled WGS sequence"/>
</dbReference>
<keyword evidence="2" id="KW-0732">Signal</keyword>
<feature type="compositionally biased region" description="Basic residues" evidence="1">
    <location>
        <begin position="188"/>
        <end position="202"/>
    </location>
</feature>
<evidence type="ECO:0008006" key="5">
    <source>
        <dbReference type="Google" id="ProtNLM"/>
    </source>
</evidence>
<dbReference type="RefSeq" id="WP_092736501.1">
    <property type="nucleotide sequence ID" value="NZ_FNAS01000008.1"/>
</dbReference>
<evidence type="ECO:0000256" key="2">
    <source>
        <dbReference type="SAM" id="SignalP"/>
    </source>
</evidence>
<evidence type="ECO:0000256" key="1">
    <source>
        <dbReference type="SAM" id="MobiDB-lite"/>
    </source>
</evidence>